<dbReference type="InterPro" id="IPR036866">
    <property type="entry name" value="RibonucZ/Hydroxyglut_hydro"/>
</dbReference>
<evidence type="ECO:0000313" key="3">
    <source>
        <dbReference type="Proteomes" id="UP000190367"/>
    </source>
</evidence>
<protein>
    <submittedName>
        <fullName evidence="2">RNAse Z</fullName>
    </submittedName>
</protein>
<dbReference type="PANTHER" id="PTHR46504">
    <property type="entry name" value="TRNASE Z TRZ1"/>
    <property type="match status" value="1"/>
</dbReference>
<dbReference type="Proteomes" id="UP000190367">
    <property type="component" value="Unassembled WGS sequence"/>
</dbReference>
<dbReference type="AlphaFoldDB" id="A0A1T4T0Y0"/>
<dbReference type="STRING" id="634771.SAMN04488128_103945"/>
<dbReference type="OrthoDB" id="928739at2"/>
<organism evidence="2 3">
    <name type="scientific">Chitinophaga eiseniae</name>
    <dbReference type="NCBI Taxonomy" id="634771"/>
    <lineage>
        <taxon>Bacteria</taxon>
        <taxon>Pseudomonadati</taxon>
        <taxon>Bacteroidota</taxon>
        <taxon>Chitinophagia</taxon>
        <taxon>Chitinophagales</taxon>
        <taxon>Chitinophagaceae</taxon>
        <taxon>Chitinophaga</taxon>
    </lineage>
</organism>
<sequence length="293" mass="33011">MKALTITGYSTALFSTWYFVEELGLLLDAGDGVSATLLQKSRKISHVFISHADRDHLTGLLQLNQLNARDGFPVICYPRDGGSYPALEAFTKRFDPHVSGTVWMPVAPGDEIRIKEDILVVPLRNEHVRAAPDVVRSLGYKILQTRRKLRPELAGLTQEDIRRIGMEQGKEKTTIEVRRNILCYSGDTPVASPDTWQDAEILIHEATFLGGDEVIEHPSYKNLHSRLEEVIEMVSATNVQQLVLGHFSSRYTPEQIDQSIRQLCDRYALNIPVFRVLPGQTVRDILRGAPVNR</sequence>
<evidence type="ECO:0000313" key="2">
    <source>
        <dbReference type="EMBL" id="SKA34067.1"/>
    </source>
</evidence>
<gene>
    <name evidence="2" type="ORF">SAMN04488128_103945</name>
</gene>
<dbReference type="Gene3D" id="3.60.15.10">
    <property type="entry name" value="Ribonuclease Z/Hydroxyacylglutathione hydrolase-like"/>
    <property type="match status" value="1"/>
</dbReference>
<dbReference type="EMBL" id="FUWZ01000003">
    <property type="protein sequence ID" value="SKA34067.1"/>
    <property type="molecule type" value="Genomic_DNA"/>
</dbReference>
<accession>A0A1T4T0Y0</accession>
<evidence type="ECO:0000259" key="1">
    <source>
        <dbReference type="Pfam" id="PF12706"/>
    </source>
</evidence>
<dbReference type="SUPFAM" id="SSF56281">
    <property type="entry name" value="Metallo-hydrolase/oxidoreductase"/>
    <property type="match status" value="1"/>
</dbReference>
<dbReference type="InterPro" id="IPR001279">
    <property type="entry name" value="Metallo-B-lactamas"/>
</dbReference>
<dbReference type="RefSeq" id="WP_078671260.1">
    <property type="nucleotide sequence ID" value="NZ_FUWZ01000003.1"/>
</dbReference>
<dbReference type="Pfam" id="PF12706">
    <property type="entry name" value="Lactamase_B_2"/>
    <property type="match status" value="1"/>
</dbReference>
<feature type="domain" description="Metallo-beta-lactamase" evidence="1">
    <location>
        <begin position="38"/>
        <end position="148"/>
    </location>
</feature>
<dbReference type="PANTHER" id="PTHR46504:SF2">
    <property type="entry name" value="TRNASE Z TRZ1"/>
    <property type="match status" value="1"/>
</dbReference>
<proteinExistence type="predicted"/>
<name>A0A1T4T0Y0_9BACT</name>
<keyword evidence="3" id="KW-1185">Reference proteome</keyword>
<reference evidence="3" key="1">
    <citation type="submission" date="2017-02" db="EMBL/GenBank/DDBJ databases">
        <authorList>
            <person name="Varghese N."/>
            <person name="Submissions S."/>
        </authorList>
    </citation>
    <scope>NUCLEOTIDE SEQUENCE [LARGE SCALE GENOMIC DNA]</scope>
    <source>
        <strain evidence="3">DSM 22224</strain>
    </source>
</reference>